<protein>
    <recommendedName>
        <fullName evidence="3">WXG100 family type VII secretion target</fullName>
    </recommendedName>
</protein>
<gene>
    <name evidence="1" type="ORF">Pfl04_45160</name>
</gene>
<comment type="caution">
    <text evidence="1">The sequence shown here is derived from an EMBL/GenBank/DDBJ whole genome shotgun (WGS) entry which is preliminary data.</text>
</comment>
<dbReference type="EMBL" id="BONU01000044">
    <property type="protein sequence ID" value="GIG76112.1"/>
    <property type="molecule type" value="Genomic_DNA"/>
</dbReference>
<reference evidence="1" key="1">
    <citation type="submission" date="2021-01" db="EMBL/GenBank/DDBJ databases">
        <title>Whole genome shotgun sequence of Planosporangium flavigriseum NBRC 105377.</title>
        <authorList>
            <person name="Komaki H."/>
            <person name="Tamura T."/>
        </authorList>
    </citation>
    <scope>NUCLEOTIDE SEQUENCE</scope>
    <source>
        <strain evidence="1">NBRC 105377</strain>
    </source>
</reference>
<evidence type="ECO:0000313" key="1">
    <source>
        <dbReference type="EMBL" id="GIG76112.1"/>
    </source>
</evidence>
<dbReference type="AlphaFoldDB" id="A0A8J3PNK9"/>
<keyword evidence="2" id="KW-1185">Reference proteome</keyword>
<sequence>MTVNPLVAGRLDGPTHAWSGVWIAEDIELIAQSVRSGSWIDGSLGVVGAGLDALAFVSDPVGVLLQYGVAWIIEHVKPLSAALDWLAGDPAQIAGHAQTWRNVAASLHERAADLDRAVRWDVTDWGGGAGAAYRAWSAQQRDAVTGLAKASETMAAITEGAGALIAAVRILVRDAIATCVSRLIVYAAEEALSLGLATPLVVEQVATLVASWAAKIARWLKGLLASLRRLMPEVRRLGELIEKLKEILGRLLGGREFQLLREGDGIVRNGKKILMNMDNVRAMAVKYGINIDGVKILIDKARYGGGPGKEFYGITTPDGKVILTRDAFADEEQLARTLAHERFHLEDIRKGLRVPTTRKELRDWEKRAYAHENQWWEAHRHLMEP</sequence>
<organism evidence="1 2">
    <name type="scientific">Planosporangium flavigriseum</name>
    <dbReference type="NCBI Taxonomy" id="373681"/>
    <lineage>
        <taxon>Bacteria</taxon>
        <taxon>Bacillati</taxon>
        <taxon>Actinomycetota</taxon>
        <taxon>Actinomycetes</taxon>
        <taxon>Micromonosporales</taxon>
        <taxon>Micromonosporaceae</taxon>
        <taxon>Planosporangium</taxon>
    </lineage>
</organism>
<accession>A0A8J3PNK9</accession>
<dbReference type="RefSeq" id="WP_239075689.1">
    <property type="nucleotide sequence ID" value="NZ_BAAAQJ010000030.1"/>
</dbReference>
<evidence type="ECO:0000313" key="2">
    <source>
        <dbReference type="Proteomes" id="UP000653674"/>
    </source>
</evidence>
<evidence type="ECO:0008006" key="3">
    <source>
        <dbReference type="Google" id="ProtNLM"/>
    </source>
</evidence>
<dbReference type="SUPFAM" id="SSF140453">
    <property type="entry name" value="EsxAB dimer-like"/>
    <property type="match status" value="1"/>
</dbReference>
<proteinExistence type="predicted"/>
<name>A0A8J3PNK9_9ACTN</name>
<dbReference type="Proteomes" id="UP000653674">
    <property type="component" value="Unassembled WGS sequence"/>
</dbReference>
<dbReference type="InterPro" id="IPR036689">
    <property type="entry name" value="ESAT-6-like_sf"/>
</dbReference>